<evidence type="ECO:0000313" key="6">
    <source>
        <dbReference type="EMBL" id="SPF30441.1"/>
    </source>
</evidence>
<dbReference type="Proteomes" id="UP000244932">
    <property type="component" value="Unassembled WGS sequence"/>
</dbReference>
<dbReference type="SUPFAM" id="SSF53850">
    <property type="entry name" value="Periplasmic binding protein-like II"/>
    <property type="match status" value="1"/>
</dbReference>
<evidence type="ECO:0000256" key="3">
    <source>
        <dbReference type="ARBA" id="ARBA00023125"/>
    </source>
</evidence>
<dbReference type="GO" id="GO:0003700">
    <property type="term" value="F:DNA-binding transcription factor activity"/>
    <property type="evidence" value="ECO:0007669"/>
    <property type="project" value="InterPro"/>
</dbReference>
<evidence type="ECO:0000256" key="1">
    <source>
        <dbReference type="ARBA" id="ARBA00009437"/>
    </source>
</evidence>
<evidence type="ECO:0000259" key="5">
    <source>
        <dbReference type="PROSITE" id="PS50931"/>
    </source>
</evidence>
<dbReference type="InterPro" id="IPR036390">
    <property type="entry name" value="WH_DNA-bd_sf"/>
</dbReference>
<proteinExistence type="inferred from homology"/>
<dbReference type="InterPro" id="IPR036388">
    <property type="entry name" value="WH-like_DNA-bd_sf"/>
</dbReference>
<dbReference type="OrthoDB" id="7768317at2"/>
<keyword evidence="3" id="KW-0238">DNA-binding</keyword>
<dbReference type="GO" id="GO:0043565">
    <property type="term" value="F:sequence-specific DNA binding"/>
    <property type="evidence" value="ECO:0007669"/>
    <property type="project" value="TreeGrafter"/>
</dbReference>
<name>A0A2R8ADW5_9RHOB</name>
<protein>
    <submittedName>
        <fullName evidence="6">HTH-type transcriptional regulator HdfR</fullName>
    </submittedName>
</protein>
<dbReference type="Gene3D" id="3.40.190.290">
    <property type="match status" value="1"/>
</dbReference>
<dbReference type="EMBL" id="OMKW01000003">
    <property type="protein sequence ID" value="SPF30441.1"/>
    <property type="molecule type" value="Genomic_DNA"/>
</dbReference>
<gene>
    <name evidence="6" type="primary">hdfR</name>
    <name evidence="6" type="ORF">POI8812_02779</name>
</gene>
<keyword evidence="2" id="KW-0805">Transcription regulation</keyword>
<dbReference type="RefSeq" id="WP_108783127.1">
    <property type="nucleotide sequence ID" value="NZ_OMKW01000003.1"/>
</dbReference>
<keyword evidence="4" id="KW-0804">Transcription</keyword>
<dbReference type="Pfam" id="PF03466">
    <property type="entry name" value="LysR_substrate"/>
    <property type="match status" value="1"/>
</dbReference>
<evidence type="ECO:0000256" key="2">
    <source>
        <dbReference type="ARBA" id="ARBA00023015"/>
    </source>
</evidence>
<dbReference type="Pfam" id="PF00126">
    <property type="entry name" value="HTH_1"/>
    <property type="match status" value="1"/>
</dbReference>
<dbReference type="PROSITE" id="PS50931">
    <property type="entry name" value="HTH_LYSR"/>
    <property type="match status" value="1"/>
</dbReference>
<dbReference type="GO" id="GO:0006351">
    <property type="term" value="P:DNA-templated transcription"/>
    <property type="evidence" value="ECO:0007669"/>
    <property type="project" value="TreeGrafter"/>
</dbReference>
<feature type="domain" description="HTH lysR-type" evidence="5">
    <location>
        <begin position="4"/>
        <end position="62"/>
    </location>
</feature>
<comment type="similarity">
    <text evidence="1">Belongs to the LysR transcriptional regulatory family.</text>
</comment>
<dbReference type="InterPro" id="IPR005119">
    <property type="entry name" value="LysR_subst-bd"/>
</dbReference>
<evidence type="ECO:0000313" key="7">
    <source>
        <dbReference type="Proteomes" id="UP000244932"/>
    </source>
</evidence>
<dbReference type="PANTHER" id="PTHR30537:SF3">
    <property type="entry name" value="TRANSCRIPTIONAL REGULATORY PROTEIN"/>
    <property type="match status" value="1"/>
</dbReference>
<accession>A0A2R8ADW5</accession>
<dbReference type="Gene3D" id="1.10.10.10">
    <property type="entry name" value="Winged helix-like DNA-binding domain superfamily/Winged helix DNA-binding domain"/>
    <property type="match status" value="1"/>
</dbReference>
<dbReference type="InterPro" id="IPR000847">
    <property type="entry name" value="LysR_HTH_N"/>
</dbReference>
<dbReference type="SUPFAM" id="SSF46785">
    <property type="entry name" value="Winged helix' DNA-binding domain"/>
    <property type="match status" value="1"/>
</dbReference>
<sequence>MQQLDWSDLKFLLAVRRARSLAGAAVMLRVDATTVSRRLRRLERQLAAPLVERTRDGNLHLTSLGEDAADRAEAFEQQIDRLSTLGQGPQTGVSGVVRLTAAPMLINRVLIPQAGQLIARHPSLELQLEPDIRNLSLIRREADIAIRLGRPQDGGLKVQARKLGAFEHAVYCAREGSADAWIGYRDGMRELPQSDWMERHVRQSGQAFCPMRVGEIEGAVEAIAAGLGRSLLPCLIGDADPRLMRVQGAWAAQEVLREVWMLVHRDIAQLARTTAVRDWIQAVLDLRQRPDAEKSMPRQE</sequence>
<dbReference type="AlphaFoldDB" id="A0A2R8ADW5"/>
<keyword evidence="7" id="KW-1185">Reference proteome</keyword>
<reference evidence="6 7" key="1">
    <citation type="submission" date="2018-03" db="EMBL/GenBank/DDBJ databases">
        <authorList>
            <person name="Keele B.F."/>
        </authorList>
    </citation>
    <scope>NUCLEOTIDE SEQUENCE [LARGE SCALE GENOMIC DNA]</scope>
    <source>
        <strain evidence="6 7">CeCT 8812</strain>
    </source>
</reference>
<dbReference type="PANTHER" id="PTHR30537">
    <property type="entry name" value="HTH-TYPE TRANSCRIPTIONAL REGULATOR"/>
    <property type="match status" value="1"/>
</dbReference>
<organism evidence="6 7">
    <name type="scientific">Pontivivens insulae</name>
    <dbReference type="NCBI Taxonomy" id="1639689"/>
    <lineage>
        <taxon>Bacteria</taxon>
        <taxon>Pseudomonadati</taxon>
        <taxon>Pseudomonadota</taxon>
        <taxon>Alphaproteobacteria</taxon>
        <taxon>Rhodobacterales</taxon>
        <taxon>Paracoccaceae</taxon>
        <taxon>Pontivivens</taxon>
    </lineage>
</organism>
<evidence type="ECO:0000256" key="4">
    <source>
        <dbReference type="ARBA" id="ARBA00023163"/>
    </source>
</evidence>
<dbReference type="InterPro" id="IPR058163">
    <property type="entry name" value="LysR-type_TF_proteobact-type"/>
</dbReference>